<dbReference type="AlphaFoldDB" id="A0A8X6H9C3"/>
<protein>
    <submittedName>
        <fullName evidence="3">Uncharacterized protein</fullName>
    </submittedName>
</protein>
<name>A0A8X6H9C3_TRICU</name>
<dbReference type="OrthoDB" id="10370594at2759"/>
<comment type="caution">
    <text evidence="3">The sequence shown here is derived from an EMBL/GenBank/DDBJ whole genome shotgun (WGS) entry which is preliminary data.</text>
</comment>
<evidence type="ECO:0000256" key="2">
    <source>
        <dbReference type="SAM" id="SignalP"/>
    </source>
</evidence>
<accession>A0A8X6H9C3</accession>
<evidence type="ECO:0000313" key="3">
    <source>
        <dbReference type="EMBL" id="GFR19213.1"/>
    </source>
</evidence>
<keyword evidence="4" id="KW-1185">Reference proteome</keyword>
<sequence length="201" mass="22329">MRSAQFTFTLAALSTLSLAIRSQKWLYLAEDQDFGREAEKLVTSPSPRQRRDGNAIGCRGLLQMPPMRMRRSPVHLASGESVSEDGKDGFLADAPPHALRAALAQREGRQPITWPFHSTREDERLEHESPAAARRAPAFGNESPLSLLLKTLRCVCARWSHSASYGKKRAIAGALPTTWFSPPDYLSVIGVCFRFLGFSFL</sequence>
<proteinExistence type="predicted"/>
<feature type="signal peptide" evidence="2">
    <location>
        <begin position="1"/>
        <end position="19"/>
    </location>
</feature>
<gene>
    <name evidence="3" type="ORF">TNCT_635601</name>
</gene>
<feature type="chain" id="PRO_5036492678" evidence="2">
    <location>
        <begin position="20"/>
        <end position="201"/>
    </location>
</feature>
<organism evidence="3 4">
    <name type="scientific">Trichonephila clavata</name>
    <name type="common">Joro spider</name>
    <name type="synonym">Nephila clavata</name>
    <dbReference type="NCBI Taxonomy" id="2740835"/>
    <lineage>
        <taxon>Eukaryota</taxon>
        <taxon>Metazoa</taxon>
        <taxon>Ecdysozoa</taxon>
        <taxon>Arthropoda</taxon>
        <taxon>Chelicerata</taxon>
        <taxon>Arachnida</taxon>
        <taxon>Araneae</taxon>
        <taxon>Araneomorphae</taxon>
        <taxon>Entelegynae</taxon>
        <taxon>Araneoidea</taxon>
        <taxon>Nephilidae</taxon>
        <taxon>Trichonephila</taxon>
    </lineage>
</organism>
<reference evidence="3" key="1">
    <citation type="submission" date="2020-07" db="EMBL/GenBank/DDBJ databases">
        <title>Multicomponent nature underlies the extraordinary mechanical properties of spider dragline silk.</title>
        <authorList>
            <person name="Kono N."/>
            <person name="Nakamura H."/>
            <person name="Mori M."/>
            <person name="Yoshida Y."/>
            <person name="Ohtoshi R."/>
            <person name="Malay A.D."/>
            <person name="Moran D.A.P."/>
            <person name="Tomita M."/>
            <person name="Numata K."/>
            <person name="Arakawa K."/>
        </authorList>
    </citation>
    <scope>NUCLEOTIDE SEQUENCE</scope>
</reference>
<dbReference type="EMBL" id="BMAO01027719">
    <property type="protein sequence ID" value="GFR19213.1"/>
    <property type="molecule type" value="Genomic_DNA"/>
</dbReference>
<evidence type="ECO:0000256" key="1">
    <source>
        <dbReference type="SAM" id="MobiDB-lite"/>
    </source>
</evidence>
<feature type="region of interest" description="Disordered" evidence="1">
    <location>
        <begin position="40"/>
        <end position="59"/>
    </location>
</feature>
<dbReference type="Proteomes" id="UP000887116">
    <property type="component" value="Unassembled WGS sequence"/>
</dbReference>
<evidence type="ECO:0000313" key="4">
    <source>
        <dbReference type="Proteomes" id="UP000887116"/>
    </source>
</evidence>
<keyword evidence="2" id="KW-0732">Signal</keyword>